<keyword evidence="4" id="KW-1185">Reference proteome</keyword>
<dbReference type="PANTHER" id="PTHR13812:SF19">
    <property type="entry name" value="KETIMINE REDUCTASE MU-CRYSTALLIN"/>
    <property type="match status" value="1"/>
</dbReference>
<dbReference type="GO" id="GO:0005737">
    <property type="term" value="C:cytoplasm"/>
    <property type="evidence" value="ECO:0007669"/>
    <property type="project" value="TreeGrafter"/>
</dbReference>
<dbReference type="PATRIC" id="fig|54915.3.peg.2993"/>
<reference evidence="2" key="2">
    <citation type="submission" date="2015-07" db="EMBL/GenBank/DDBJ databases">
        <title>MeaNS - Measles Nucleotide Surveillance Program.</title>
        <authorList>
            <person name="Tran T."/>
            <person name="Druce J."/>
        </authorList>
    </citation>
    <scope>NUCLEOTIDE SEQUENCE</scope>
    <source>
        <strain evidence="2">DSM 9887</strain>
    </source>
</reference>
<evidence type="ECO:0000313" key="3">
    <source>
        <dbReference type="Proteomes" id="UP000036834"/>
    </source>
</evidence>
<reference evidence="3" key="1">
    <citation type="submission" date="2015-07" db="EMBL/GenBank/DDBJ databases">
        <title>Genome sequencing project for genomic taxonomy and phylogenomics of Bacillus-like bacteria.</title>
        <authorList>
            <person name="Liu B."/>
            <person name="Wang J."/>
            <person name="Zhu Y."/>
            <person name="Liu G."/>
            <person name="Chen Q."/>
            <person name="Chen Z."/>
            <person name="Lan J."/>
            <person name="Che J."/>
            <person name="Ge C."/>
            <person name="Shi H."/>
            <person name="Pan Z."/>
            <person name="Liu X."/>
        </authorList>
    </citation>
    <scope>NUCLEOTIDE SEQUENCE [LARGE SCALE GENOMIC DNA]</scope>
    <source>
        <strain evidence="3">DSM 9887</strain>
    </source>
</reference>
<dbReference type="STRING" id="54915.ADS79_19435"/>
<dbReference type="InterPro" id="IPR003462">
    <property type="entry name" value="ODC_Mu_crystall"/>
</dbReference>
<evidence type="ECO:0000313" key="2">
    <source>
        <dbReference type="EMBL" id="KNB70998.1"/>
    </source>
</evidence>
<dbReference type="PIRSF" id="PIRSF001439">
    <property type="entry name" value="CryM"/>
    <property type="match status" value="1"/>
</dbReference>
<dbReference type="EMBL" id="LGIQ01000009">
    <property type="protein sequence ID" value="KNB70998.1"/>
    <property type="molecule type" value="Genomic_DNA"/>
</dbReference>
<gene>
    <name evidence="1" type="primary">ala_1</name>
    <name evidence="2" type="ORF">ADS79_19435</name>
    <name evidence="1" type="ORF">BRE01_04560</name>
</gene>
<dbReference type="SUPFAM" id="SSF51735">
    <property type="entry name" value="NAD(P)-binding Rossmann-fold domains"/>
    <property type="match status" value="1"/>
</dbReference>
<sequence>MAKVLVINQGLFQELVNFQEVMETVETAFTQFAQSRSVVFPSVRERIEEHNGIYSIKSSYLIEEGAIGLKTGGFWNDNWKKGKTNHQSVMLLLSPETGEPICLLDANSLTAIRTAAAGAVAAKYLALPESRTVSLIGAGIQARAQLEGLLHLFPLEKVTVYSRTQASAARLVEEIRQKGLQAEQAETPREAVDSSDIVVTTTPAFSPVIKTSWLQKGAHLNAMGSDTSGKREVELDRLPDKIVCDLWEQASHLGELQGQLSRDSLFAEIGQITGKELPGRQTPSEITMFDSTGLAIQDLSVAQFVYRKAMEEQRGIYVDL</sequence>
<dbReference type="InterPro" id="IPR036291">
    <property type="entry name" value="NAD(P)-bd_dom_sf"/>
</dbReference>
<reference evidence="1 4" key="3">
    <citation type="submission" date="2019-06" db="EMBL/GenBank/DDBJ databases">
        <title>Whole genome shotgun sequence of Brevibacillus reuszeri NBRC 15719.</title>
        <authorList>
            <person name="Hosoyama A."/>
            <person name="Uohara A."/>
            <person name="Ohji S."/>
            <person name="Ichikawa N."/>
        </authorList>
    </citation>
    <scope>NUCLEOTIDE SEQUENCE [LARGE SCALE GENOMIC DNA]</scope>
    <source>
        <strain evidence="1 4">NBRC 15719</strain>
    </source>
</reference>
<dbReference type="PANTHER" id="PTHR13812">
    <property type="entry name" value="KETIMINE REDUCTASE MU-CRYSTALLIN"/>
    <property type="match status" value="1"/>
</dbReference>
<dbReference type="EMBL" id="BJON01000002">
    <property type="protein sequence ID" value="GED66754.1"/>
    <property type="molecule type" value="Genomic_DNA"/>
</dbReference>
<evidence type="ECO:0000313" key="4">
    <source>
        <dbReference type="Proteomes" id="UP000319578"/>
    </source>
</evidence>
<dbReference type="Gene3D" id="3.40.50.720">
    <property type="entry name" value="NAD(P)-binding Rossmann-like Domain"/>
    <property type="match status" value="1"/>
</dbReference>
<dbReference type="Proteomes" id="UP000319578">
    <property type="component" value="Unassembled WGS sequence"/>
</dbReference>
<evidence type="ECO:0000313" key="1">
    <source>
        <dbReference type="EMBL" id="GED66754.1"/>
    </source>
</evidence>
<organism evidence="2 3">
    <name type="scientific">Brevibacillus reuszeri</name>
    <dbReference type="NCBI Taxonomy" id="54915"/>
    <lineage>
        <taxon>Bacteria</taxon>
        <taxon>Bacillati</taxon>
        <taxon>Bacillota</taxon>
        <taxon>Bacilli</taxon>
        <taxon>Bacillales</taxon>
        <taxon>Paenibacillaceae</taxon>
        <taxon>Brevibacillus</taxon>
    </lineage>
</organism>
<dbReference type="InterPro" id="IPR023401">
    <property type="entry name" value="ODC_N"/>
</dbReference>
<dbReference type="Gene3D" id="3.30.1780.10">
    <property type="entry name" value="ornithine cyclodeaminase, domain 1"/>
    <property type="match status" value="1"/>
</dbReference>
<name>A0A0K9YQJ3_9BACL</name>
<protein>
    <submittedName>
        <fullName evidence="1">Alanine dehydrogenase</fullName>
    </submittedName>
</protein>
<dbReference type="AlphaFoldDB" id="A0A0K9YQJ3"/>
<accession>A0A0K9YQJ3</accession>
<dbReference type="Proteomes" id="UP000036834">
    <property type="component" value="Unassembled WGS sequence"/>
</dbReference>
<proteinExistence type="predicted"/>
<dbReference type="Pfam" id="PF02423">
    <property type="entry name" value="OCD_Mu_crystall"/>
    <property type="match status" value="1"/>
</dbReference>
<comment type="caution">
    <text evidence="2">The sequence shown here is derived from an EMBL/GenBank/DDBJ whole genome shotgun (WGS) entry which is preliminary data.</text>
</comment>
<dbReference type="RefSeq" id="WP_049740034.1">
    <property type="nucleotide sequence ID" value="NZ_BJON01000002.1"/>
</dbReference>